<evidence type="ECO:0000256" key="4">
    <source>
        <dbReference type="SAM" id="SignalP"/>
    </source>
</evidence>
<keyword evidence="6" id="KW-1185">Reference proteome</keyword>
<evidence type="ECO:0000313" key="6">
    <source>
        <dbReference type="Proteomes" id="UP000751190"/>
    </source>
</evidence>
<gene>
    <name evidence="5" type="ORF">KFE25_005092</name>
</gene>
<dbReference type="OrthoDB" id="192326at2759"/>
<dbReference type="OMA" id="DSTLYSW"/>
<feature type="chain" id="PRO_5035238301" evidence="4">
    <location>
        <begin position="18"/>
        <end position="268"/>
    </location>
</feature>
<proteinExistence type="predicted"/>
<keyword evidence="4" id="KW-0732">Signal</keyword>
<keyword evidence="3" id="KW-0812">Transmembrane</keyword>
<name>A0A8J6C7P5_DIALT</name>
<comment type="subcellular location">
    <subcellularLocation>
        <location evidence="1">Plastid</location>
    </subcellularLocation>
</comment>
<dbReference type="PANTHER" id="PTHR34214:SF3">
    <property type="entry name" value="PROTEIN CONSERVED IN THE GREEN LINEAGE AND DIATOMS 27, CHLOROPLASTIC"/>
    <property type="match status" value="1"/>
</dbReference>
<accession>A0A8J6C7P5</accession>
<dbReference type="Pfam" id="PF06799">
    <property type="entry name" value="CGLD27-like"/>
    <property type="match status" value="1"/>
</dbReference>
<evidence type="ECO:0000256" key="1">
    <source>
        <dbReference type="ARBA" id="ARBA00004474"/>
    </source>
</evidence>
<reference evidence="5" key="1">
    <citation type="submission" date="2021-05" db="EMBL/GenBank/DDBJ databases">
        <title>The genome of the haptophyte Pavlova lutheri (Diacronema luteri, Pavlovales) - a model for lipid biosynthesis in eukaryotic algae.</title>
        <authorList>
            <person name="Hulatt C.J."/>
            <person name="Posewitz M.C."/>
        </authorList>
    </citation>
    <scope>NUCLEOTIDE SEQUENCE</scope>
    <source>
        <strain evidence="5">NIVA-4/92</strain>
    </source>
</reference>
<dbReference type="PANTHER" id="PTHR34214">
    <property type="match status" value="1"/>
</dbReference>
<evidence type="ECO:0000313" key="5">
    <source>
        <dbReference type="EMBL" id="KAG8457823.1"/>
    </source>
</evidence>
<dbReference type="AlphaFoldDB" id="A0A8J6C7P5"/>
<evidence type="ECO:0000256" key="3">
    <source>
        <dbReference type="SAM" id="Phobius"/>
    </source>
</evidence>
<feature type="transmembrane region" description="Helical" evidence="3">
    <location>
        <begin position="120"/>
        <end position="140"/>
    </location>
</feature>
<dbReference type="Proteomes" id="UP000751190">
    <property type="component" value="Unassembled WGS sequence"/>
</dbReference>
<organism evidence="5 6">
    <name type="scientific">Diacronema lutheri</name>
    <name type="common">Unicellular marine alga</name>
    <name type="synonym">Monochrysis lutheri</name>
    <dbReference type="NCBI Taxonomy" id="2081491"/>
    <lineage>
        <taxon>Eukaryota</taxon>
        <taxon>Haptista</taxon>
        <taxon>Haptophyta</taxon>
        <taxon>Pavlovophyceae</taxon>
        <taxon>Pavlovales</taxon>
        <taxon>Pavlovaceae</taxon>
        <taxon>Diacronema</taxon>
    </lineage>
</organism>
<keyword evidence="2" id="KW-0934">Plastid</keyword>
<comment type="caution">
    <text evidence="5">The sequence shown here is derived from an EMBL/GenBank/DDBJ whole genome shotgun (WGS) entry which is preliminary data.</text>
</comment>
<dbReference type="GO" id="GO:0009536">
    <property type="term" value="C:plastid"/>
    <property type="evidence" value="ECO:0007669"/>
    <property type="project" value="UniProtKB-SubCell"/>
</dbReference>
<dbReference type="InterPro" id="IPR009631">
    <property type="entry name" value="CGLD27-like"/>
</dbReference>
<feature type="signal peptide" evidence="4">
    <location>
        <begin position="1"/>
        <end position="17"/>
    </location>
</feature>
<keyword evidence="3" id="KW-1133">Transmembrane helix</keyword>
<keyword evidence="3" id="KW-0472">Membrane</keyword>
<sequence length="268" mass="28917">MSAIVVAMAAACGAALAPRCTPGALRAPARVGATPSVRMSDMPDEREARSVPALLERRVPYAQQAVVQLKEVQEEPFYNWAVLPRAALVPRLALVYALLTAVGGAIAGSTYDFPTDALQIALAANMGGCCLLLLFTLRIYSGWSFVSNRLAEEVLDYEESSWADGFAAKKPEEVRARDLYLNEFTVKPVLAKLKPVVGALAAAAVISVVAFRLFEGEPDVQYSPEYLSNLQSDDKAAEIERRRGAQSGKPAYCFDRYYKAVAGGGMCD</sequence>
<dbReference type="EMBL" id="JAGTXO010000062">
    <property type="protein sequence ID" value="KAG8457823.1"/>
    <property type="molecule type" value="Genomic_DNA"/>
</dbReference>
<evidence type="ECO:0000256" key="2">
    <source>
        <dbReference type="ARBA" id="ARBA00022640"/>
    </source>
</evidence>
<feature type="transmembrane region" description="Helical" evidence="3">
    <location>
        <begin position="88"/>
        <end position="108"/>
    </location>
</feature>
<protein>
    <submittedName>
        <fullName evidence="5">Uncharacterized protein</fullName>
    </submittedName>
</protein>